<reference evidence="1" key="1">
    <citation type="journal article" date="2023" name="G3 (Bethesda)">
        <title>A reference genome for the long-term kleptoplast-retaining sea slug Elysia crispata morphotype clarki.</title>
        <authorList>
            <person name="Eastman K.E."/>
            <person name="Pendleton A.L."/>
            <person name="Shaikh M.A."/>
            <person name="Suttiyut T."/>
            <person name="Ogas R."/>
            <person name="Tomko P."/>
            <person name="Gavelis G."/>
            <person name="Widhalm J.R."/>
            <person name="Wisecaver J.H."/>
        </authorList>
    </citation>
    <scope>NUCLEOTIDE SEQUENCE</scope>
    <source>
        <strain evidence="1">ECLA1</strain>
    </source>
</reference>
<gene>
    <name evidence="1" type="ORF">RRG08_045357</name>
</gene>
<proteinExistence type="predicted"/>
<protein>
    <submittedName>
        <fullName evidence="1">Uncharacterized protein</fullName>
    </submittedName>
</protein>
<organism evidence="1 2">
    <name type="scientific">Elysia crispata</name>
    <name type="common">lettuce slug</name>
    <dbReference type="NCBI Taxonomy" id="231223"/>
    <lineage>
        <taxon>Eukaryota</taxon>
        <taxon>Metazoa</taxon>
        <taxon>Spiralia</taxon>
        <taxon>Lophotrochozoa</taxon>
        <taxon>Mollusca</taxon>
        <taxon>Gastropoda</taxon>
        <taxon>Heterobranchia</taxon>
        <taxon>Euthyneura</taxon>
        <taxon>Panpulmonata</taxon>
        <taxon>Sacoglossa</taxon>
        <taxon>Placobranchoidea</taxon>
        <taxon>Plakobranchidae</taxon>
        <taxon>Elysia</taxon>
    </lineage>
</organism>
<name>A0AAE0YB71_9GAST</name>
<comment type="caution">
    <text evidence="1">The sequence shown here is derived from an EMBL/GenBank/DDBJ whole genome shotgun (WGS) entry which is preliminary data.</text>
</comment>
<evidence type="ECO:0000313" key="1">
    <source>
        <dbReference type="EMBL" id="KAK3739127.1"/>
    </source>
</evidence>
<accession>A0AAE0YB71</accession>
<dbReference type="EMBL" id="JAWDGP010006549">
    <property type="protein sequence ID" value="KAK3739127.1"/>
    <property type="molecule type" value="Genomic_DNA"/>
</dbReference>
<evidence type="ECO:0000313" key="2">
    <source>
        <dbReference type="Proteomes" id="UP001283361"/>
    </source>
</evidence>
<dbReference type="Proteomes" id="UP001283361">
    <property type="component" value="Unassembled WGS sequence"/>
</dbReference>
<sequence>MVYLTLNSSFLSDQRGCEIKNDPKLTTFDRDSERFPFPCRYLASHVRPQLKDRHGNVIGYCEAKVYGMNAKNKGKWYVLVFDVALKIVYTDTSRVMSSSFRQYGMANNNHDLVVNEGKNGRWSPFKPKGNDDISY</sequence>
<keyword evidence="2" id="KW-1185">Reference proteome</keyword>
<dbReference type="AlphaFoldDB" id="A0AAE0YB71"/>